<evidence type="ECO:0000256" key="1">
    <source>
        <dbReference type="SAM" id="Phobius"/>
    </source>
</evidence>
<sequence>MALALALAAVARAELPWWSKLAVFVGELLFAALVIMIELLTHGRSTIVFGRPGRTP</sequence>
<evidence type="ECO:0000313" key="2">
    <source>
        <dbReference type="EMBL" id="MCS5718879.1"/>
    </source>
</evidence>
<feature type="transmembrane region" description="Helical" evidence="1">
    <location>
        <begin position="23"/>
        <end position="41"/>
    </location>
</feature>
<dbReference type="Proteomes" id="UP001165584">
    <property type="component" value="Unassembled WGS sequence"/>
</dbReference>
<name>A0ABT2GVB7_9MICO</name>
<gene>
    <name evidence="2" type="ORF">N1027_12110</name>
</gene>
<dbReference type="EMBL" id="JANLCM010000002">
    <property type="protein sequence ID" value="MCS5718879.1"/>
    <property type="molecule type" value="Genomic_DNA"/>
</dbReference>
<accession>A0ABT2GVB7</accession>
<comment type="caution">
    <text evidence="2">The sequence shown here is derived from an EMBL/GenBank/DDBJ whole genome shotgun (WGS) entry which is preliminary data.</text>
</comment>
<protein>
    <submittedName>
        <fullName evidence="2">Uncharacterized protein</fullName>
    </submittedName>
</protein>
<proteinExistence type="predicted"/>
<keyword evidence="1" id="KW-0812">Transmembrane</keyword>
<keyword evidence="1" id="KW-0472">Membrane</keyword>
<reference evidence="2" key="1">
    <citation type="submission" date="2022-08" db="EMBL/GenBank/DDBJ databases">
        <authorList>
            <person name="Deng Y."/>
            <person name="Han X.-F."/>
            <person name="Zhang Y.-Q."/>
        </authorList>
    </citation>
    <scope>NUCLEOTIDE SEQUENCE</scope>
    <source>
        <strain evidence="2">CPCC 205763</strain>
    </source>
</reference>
<keyword evidence="3" id="KW-1185">Reference proteome</keyword>
<organism evidence="2 3">
    <name type="scientific">Herbiconiux aconitum</name>
    <dbReference type="NCBI Taxonomy" id="2970913"/>
    <lineage>
        <taxon>Bacteria</taxon>
        <taxon>Bacillati</taxon>
        <taxon>Actinomycetota</taxon>
        <taxon>Actinomycetes</taxon>
        <taxon>Micrococcales</taxon>
        <taxon>Microbacteriaceae</taxon>
        <taxon>Herbiconiux</taxon>
    </lineage>
</organism>
<keyword evidence="1" id="KW-1133">Transmembrane helix</keyword>
<dbReference type="RefSeq" id="WP_259508223.1">
    <property type="nucleotide sequence ID" value="NZ_JANLCM010000002.1"/>
</dbReference>
<evidence type="ECO:0000313" key="3">
    <source>
        <dbReference type="Proteomes" id="UP001165584"/>
    </source>
</evidence>